<accession>H0EIG1</accession>
<comment type="caution">
    <text evidence="2">The sequence shown here is derived from an EMBL/GenBank/DDBJ whole genome shotgun (WGS) entry which is preliminary data.</text>
</comment>
<dbReference type="EMBL" id="AGUE01000047">
    <property type="protein sequence ID" value="EHL01682.1"/>
    <property type="molecule type" value="Genomic_DNA"/>
</dbReference>
<name>H0EIG1_GLAL7</name>
<evidence type="ECO:0000313" key="3">
    <source>
        <dbReference type="Proteomes" id="UP000005446"/>
    </source>
</evidence>
<evidence type="ECO:0000313" key="2">
    <source>
        <dbReference type="EMBL" id="EHL01682.1"/>
    </source>
</evidence>
<dbReference type="Proteomes" id="UP000005446">
    <property type="component" value="Unassembled WGS sequence"/>
</dbReference>
<feature type="region of interest" description="Disordered" evidence="1">
    <location>
        <begin position="1"/>
        <end position="40"/>
    </location>
</feature>
<feature type="compositionally biased region" description="Polar residues" evidence="1">
    <location>
        <begin position="16"/>
        <end position="27"/>
    </location>
</feature>
<sequence>MATFDPTRHNKMYSGSPHSSSDSNENFDATPESKLTAFSPEDRSVAAKSFGVKVGGAPLTAGHHDPFVTNTSKNKEVKLSATASTFQPASAIPATRVRSSSTTPGTLEYLQKETLNAATGASRCMKVTSLYGANAQQLVEASLARLEKSEGFNRKGAEPRIVPINSSTVFIRESNIADAARVYTSLKIDNLENLEVSYVSPSVYGQFVSPNSGAISSHEGQVYLEVVYPAGAAINKHEVEKGLMNLLAVEGVLCSWQKIPSNQEGVFLLLAEFADASCAPRAVQRLNQMKIDLRARLKCSELVES</sequence>
<dbReference type="OrthoDB" id="417481at2759"/>
<reference evidence="2 3" key="1">
    <citation type="journal article" date="2012" name="Eukaryot. Cell">
        <title>Genome sequence of the fungus Glarea lozoyensis: the first genome sequence of a species from the Helotiaceae family.</title>
        <authorList>
            <person name="Youssar L."/>
            <person name="Gruening B.A."/>
            <person name="Erxleben A."/>
            <person name="Guenther S."/>
            <person name="Huettel W."/>
        </authorList>
    </citation>
    <scope>NUCLEOTIDE SEQUENCE [LARGE SCALE GENOMIC DNA]</scope>
    <source>
        <strain evidence="3">ATCC 74030 / MF5533</strain>
    </source>
</reference>
<protein>
    <submittedName>
        <fullName evidence="2">Uncharacterized protein</fullName>
    </submittedName>
</protein>
<gene>
    <name evidence="2" type="ORF">M7I_2316</name>
</gene>
<dbReference type="HOGENOM" id="CLU_912319_0_0_1"/>
<organism evidence="2 3">
    <name type="scientific">Glarea lozoyensis (strain ATCC 74030 / MF5533)</name>
    <dbReference type="NCBI Taxonomy" id="1104152"/>
    <lineage>
        <taxon>Eukaryota</taxon>
        <taxon>Fungi</taxon>
        <taxon>Dikarya</taxon>
        <taxon>Ascomycota</taxon>
        <taxon>Pezizomycotina</taxon>
        <taxon>Leotiomycetes</taxon>
        <taxon>Helotiales</taxon>
        <taxon>Helotiaceae</taxon>
        <taxon>Glarea</taxon>
    </lineage>
</organism>
<keyword evidence="3" id="KW-1185">Reference proteome</keyword>
<dbReference type="InParanoid" id="H0EIG1"/>
<proteinExistence type="predicted"/>
<evidence type="ECO:0000256" key="1">
    <source>
        <dbReference type="SAM" id="MobiDB-lite"/>
    </source>
</evidence>
<dbReference type="AlphaFoldDB" id="H0EIG1"/>